<keyword evidence="2" id="KW-0732">Signal</keyword>
<organism evidence="3 4">
    <name type="scientific">Gymnopilus junonius</name>
    <name type="common">Spectacular rustgill mushroom</name>
    <name type="synonym">Gymnopilus spectabilis subsp. junonius</name>
    <dbReference type="NCBI Taxonomy" id="109634"/>
    <lineage>
        <taxon>Eukaryota</taxon>
        <taxon>Fungi</taxon>
        <taxon>Dikarya</taxon>
        <taxon>Basidiomycota</taxon>
        <taxon>Agaricomycotina</taxon>
        <taxon>Agaricomycetes</taxon>
        <taxon>Agaricomycetidae</taxon>
        <taxon>Agaricales</taxon>
        <taxon>Agaricineae</taxon>
        <taxon>Hymenogastraceae</taxon>
        <taxon>Gymnopilus</taxon>
    </lineage>
</organism>
<protein>
    <recommendedName>
        <fullName evidence="5">PIN-like protein</fullName>
    </recommendedName>
</protein>
<keyword evidence="1" id="KW-0472">Membrane</keyword>
<dbReference type="AlphaFoldDB" id="A0A9P5NRZ2"/>
<feature type="chain" id="PRO_5040247183" description="PIN-like protein" evidence="2">
    <location>
        <begin position="17"/>
        <end position="165"/>
    </location>
</feature>
<sequence>MLSSVVVWILSGLVIAWLKKVPSADVHELNHVFSPTITLVLALLMASLLAGGIGVILHQDFKGYHPIVNLFCLLFFCICTSWSPANDIRKQEFSEPIPNERISSLNGELLTVNWLTMVNGLLYSTMLWYFLKPLPPGGGSGQRVISLNARSRATVNPATIEDGAA</sequence>
<reference evidence="3" key="1">
    <citation type="submission" date="2020-11" db="EMBL/GenBank/DDBJ databases">
        <authorList>
            <consortium name="DOE Joint Genome Institute"/>
            <person name="Ahrendt S."/>
            <person name="Riley R."/>
            <person name="Andreopoulos W."/>
            <person name="LaButti K."/>
            <person name="Pangilinan J."/>
            <person name="Ruiz-duenas F.J."/>
            <person name="Barrasa J.M."/>
            <person name="Sanchez-Garcia M."/>
            <person name="Camarero S."/>
            <person name="Miyauchi S."/>
            <person name="Serrano A."/>
            <person name="Linde D."/>
            <person name="Babiker R."/>
            <person name="Drula E."/>
            <person name="Ayuso-Fernandez I."/>
            <person name="Pacheco R."/>
            <person name="Padilla G."/>
            <person name="Ferreira P."/>
            <person name="Barriuso J."/>
            <person name="Kellner H."/>
            <person name="Castanera R."/>
            <person name="Alfaro M."/>
            <person name="Ramirez L."/>
            <person name="Pisabarro A.G."/>
            <person name="Kuo A."/>
            <person name="Tritt A."/>
            <person name="Lipzen A."/>
            <person name="He G."/>
            <person name="Yan M."/>
            <person name="Ng V."/>
            <person name="Cullen D."/>
            <person name="Martin F."/>
            <person name="Rosso M.-N."/>
            <person name="Henrissat B."/>
            <person name="Hibbett D."/>
            <person name="Martinez A.T."/>
            <person name="Grigoriev I.V."/>
        </authorList>
    </citation>
    <scope>NUCLEOTIDE SEQUENCE</scope>
    <source>
        <strain evidence="3">AH 44721</strain>
    </source>
</reference>
<keyword evidence="1" id="KW-0812">Transmembrane</keyword>
<dbReference type="EMBL" id="JADNYJ010000025">
    <property type="protein sequence ID" value="KAF8904682.1"/>
    <property type="molecule type" value="Genomic_DNA"/>
</dbReference>
<gene>
    <name evidence="3" type="ORF">CPB84DRAFT_1772557</name>
</gene>
<evidence type="ECO:0000313" key="3">
    <source>
        <dbReference type="EMBL" id="KAF8904682.1"/>
    </source>
</evidence>
<feature type="transmembrane region" description="Helical" evidence="1">
    <location>
        <begin position="112"/>
        <end position="131"/>
    </location>
</feature>
<evidence type="ECO:0000256" key="2">
    <source>
        <dbReference type="SAM" id="SignalP"/>
    </source>
</evidence>
<evidence type="ECO:0008006" key="5">
    <source>
        <dbReference type="Google" id="ProtNLM"/>
    </source>
</evidence>
<proteinExistence type="predicted"/>
<comment type="caution">
    <text evidence="3">The sequence shown here is derived from an EMBL/GenBank/DDBJ whole genome shotgun (WGS) entry which is preliminary data.</text>
</comment>
<feature type="transmembrane region" description="Helical" evidence="1">
    <location>
        <begin position="33"/>
        <end position="55"/>
    </location>
</feature>
<keyword evidence="4" id="KW-1185">Reference proteome</keyword>
<name>A0A9P5NRZ2_GYMJU</name>
<evidence type="ECO:0000256" key="1">
    <source>
        <dbReference type="SAM" id="Phobius"/>
    </source>
</evidence>
<feature type="transmembrane region" description="Helical" evidence="1">
    <location>
        <begin position="67"/>
        <end position="85"/>
    </location>
</feature>
<keyword evidence="1" id="KW-1133">Transmembrane helix</keyword>
<dbReference type="Proteomes" id="UP000724874">
    <property type="component" value="Unassembled WGS sequence"/>
</dbReference>
<evidence type="ECO:0000313" key="4">
    <source>
        <dbReference type="Proteomes" id="UP000724874"/>
    </source>
</evidence>
<dbReference type="OrthoDB" id="3121840at2759"/>
<feature type="signal peptide" evidence="2">
    <location>
        <begin position="1"/>
        <end position="16"/>
    </location>
</feature>
<accession>A0A9P5NRZ2</accession>